<keyword evidence="3" id="KW-0479">Metal-binding</keyword>
<dbReference type="RefSeq" id="WP_221446640.1">
    <property type="nucleotide sequence ID" value="NZ_BAAAJR010000001.1"/>
</dbReference>
<sequence length="503" mass="52143">MTANTTRDADGRLVLAGWVKTLAPDEIFVFGSNSGGRHGGGAARIAHDKFGAVWGQGHGLQGQSYAVDTMTDAANMASEIGTFLRFADAHPELTFLVTELGCGIGPYQPSDVAPLLAGAGANVALPPSFAAELRKAGVPVPGASGADAAASVSSAPGSGGPAGAASARPDGLVGAKHHGRQAPARLSAQQLDRAAGAMVGMAIGDALGSQYEFGPAHGDDFVPEFGVGVFGHGVGEWTDDTSMAMPILQALARGESLRDPAVLGWIAGEWDTWSRTAKDVGAQTRQVLRSMGGVHTEDVARAASEAHHSRSGRSGGNGSLMRTGPVALGYLADGRERRLAEAAGRIAQLTHWEQDNVDATVIWSLMIRHAVLTGELELDGFTELFGEGSPRQVRWAALVDEACGRHPRDFQADNGWVVKAFQAALAAVFGARDFTDAVYRAIRGGGDTDTVAAIAGALAGARFGVSGIPEEWQEQVHGWPGLRGADLVELAEQAAQHGAEDEL</sequence>
<keyword evidence="2 5" id="KW-0378">Hydrolase</keyword>
<feature type="binding site" evidence="3">
    <location>
        <position position="238"/>
    </location>
    <ligand>
        <name>Mg(2+)</name>
        <dbReference type="ChEBI" id="CHEBI:18420"/>
        <label>1</label>
    </ligand>
</feature>
<organism evidence="5 6">
    <name type="scientific">Microbacterium thalassium</name>
    <dbReference type="NCBI Taxonomy" id="362649"/>
    <lineage>
        <taxon>Bacteria</taxon>
        <taxon>Bacillati</taxon>
        <taxon>Actinomycetota</taxon>
        <taxon>Actinomycetes</taxon>
        <taxon>Micrococcales</taxon>
        <taxon>Microbacteriaceae</taxon>
        <taxon>Microbacterium</taxon>
    </lineage>
</organism>
<feature type="binding site" evidence="3">
    <location>
        <position position="240"/>
    </location>
    <ligand>
        <name>Mg(2+)</name>
        <dbReference type="ChEBI" id="CHEBI:18420"/>
        <label>1</label>
    </ligand>
</feature>
<comment type="similarity">
    <text evidence="1">Belongs to the ADP-ribosylglycohydrolase family.</text>
</comment>
<protein>
    <submittedName>
        <fullName evidence="5">ADP-ribosylglycohydrolase</fullName>
    </submittedName>
</protein>
<feature type="compositionally biased region" description="Low complexity" evidence="4">
    <location>
        <begin position="144"/>
        <end position="156"/>
    </location>
</feature>
<evidence type="ECO:0000256" key="3">
    <source>
        <dbReference type="PIRSR" id="PIRSR605502-1"/>
    </source>
</evidence>
<accession>A0A7X0FS44</accession>
<keyword evidence="6" id="KW-1185">Reference proteome</keyword>
<gene>
    <name evidence="5" type="ORF">HD594_003018</name>
</gene>
<dbReference type="AlphaFoldDB" id="A0A7X0FS44"/>
<dbReference type="InterPro" id="IPR050792">
    <property type="entry name" value="ADP-ribosylglycohydrolase"/>
</dbReference>
<feature type="region of interest" description="Disordered" evidence="4">
    <location>
        <begin position="144"/>
        <end position="183"/>
    </location>
</feature>
<feature type="binding site" evidence="3">
    <location>
        <position position="447"/>
    </location>
    <ligand>
        <name>Mg(2+)</name>
        <dbReference type="ChEBI" id="CHEBI:18420"/>
        <label>1</label>
    </ligand>
</feature>
<reference evidence="5 6" key="1">
    <citation type="submission" date="2020-08" db="EMBL/GenBank/DDBJ databases">
        <title>Sequencing the genomes of 1000 actinobacteria strains.</title>
        <authorList>
            <person name="Klenk H.-P."/>
        </authorList>
    </citation>
    <scope>NUCLEOTIDE SEQUENCE [LARGE SCALE GENOMIC DNA]</scope>
    <source>
        <strain evidence="5 6">DSM 12511</strain>
    </source>
</reference>
<dbReference type="InterPro" id="IPR036705">
    <property type="entry name" value="Ribosyl_crysJ1_sf"/>
</dbReference>
<evidence type="ECO:0000313" key="5">
    <source>
        <dbReference type="EMBL" id="MBB6392705.1"/>
    </source>
</evidence>
<evidence type="ECO:0000256" key="4">
    <source>
        <dbReference type="SAM" id="MobiDB-lite"/>
    </source>
</evidence>
<dbReference type="Proteomes" id="UP000537775">
    <property type="component" value="Unassembled WGS sequence"/>
</dbReference>
<comment type="cofactor">
    <cofactor evidence="3">
        <name>Mg(2+)</name>
        <dbReference type="ChEBI" id="CHEBI:18420"/>
    </cofactor>
    <text evidence="3">Binds 2 magnesium ions per subunit.</text>
</comment>
<evidence type="ECO:0000313" key="6">
    <source>
        <dbReference type="Proteomes" id="UP000537775"/>
    </source>
</evidence>
<dbReference type="Gene3D" id="1.10.4080.10">
    <property type="entry name" value="ADP-ribosylation/Crystallin J1"/>
    <property type="match status" value="1"/>
</dbReference>
<dbReference type="Pfam" id="PF03747">
    <property type="entry name" value="ADP_ribosyl_GH"/>
    <property type="match status" value="1"/>
</dbReference>
<feature type="binding site" evidence="3">
    <location>
        <position position="239"/>
    </location>
    <ligand>
        <name>Mg(2+)</name>
        <dbReference type="ChEBI" id="CHEBI:18420"/>
        <label>1</label>
    </ligand>
</feature>
<keyword evidence="3" id="KW-0460">Magnesium</keyword>
<name>A0A7X0FS44_9MICO</name>
<dbReference type="PANTHER" id="PTHR16222">
    <property type="entry name" value="ADP-RIBOSYLGLYCOHYDROLASE"/>
    <property type="match status" value="1"/>
</dbReference>
<evidence type="ECO:0000256" key="2">
    <source>
        <dbReference type="ARBA" id="ARBA00022801"/>
    </source>
</evidence>
<dbReference type="SUPFAM" id="SSF101478">
    <property type="entry name" value="ADP-ribosylglycohydrolase"/>
    <property type="match status" value="1"/>
</dbReference>
<feature type="binding site" evidence="3">
    <location>
        <position position="449"/>
    </location>
    <ligand>
        <name>Mg(2+)</name>
        <dbReference type="ChEBI" id="CHEBI:18420"/>
        <label>1</label>
    </ligand>
</feature>
<dbReference type="EMBL" id="JACHML010000001">
    <property type="protein sequence ID" value="MBB6392705.1"/>
    <property type="molecule type" value="Genomic_DNA"/>
</dbReference>
<dbReference type="InterPro" id="IPR005502">
    <property type="entry name" value="Ribosyl_crysJ1"/>
</dbReference>
<dbReference type="GO" id="GO:0046872">
    <property type="term" value="F:metal ion binding"/>
    <property type="evidence" value="ECO:0007669"/>
    <property type="project" value="UniProtKB-KW"/>
</dbReference>
<evidence type="ECO:0000256" key="1">
    <source>
        <dbReference type="ARBA" id="ARBA00010702"/>
    </source>
</evidence>
<dbReference type="PANTHER" id="PTHR16222:SF24">
    <property type="entry name" value="ADP-RIBOSYLHYDROLASE ARH3"/>
    <property type="match status" value="1"/>
</dbReference>
<proteinExistence type="inferred from homology"/>
<feature type="binding site" evidence="3">
    <location>
        <position position="450"/>
    </location>
    <ligand>
        <name>Mg(2+)</name>
        <dbReference type="ChEBI" id="CHEBI:18420"/>
        <label>1</label>
    </ligand>
</feature>
<comment type="caution">
    <text evidence="5">The sequence shown here is derived from an EMBL/GenBank/DDBJ whole genome shotgun (WGS) entry which is preliminary data.</text>
</comment>
<feature type="region of interest" description="Disordered" evidence="4">
    <location>
        <begin position="300"/>
        <end position="320"/>
    </location>
</feature>
<dbReference type="GO" id="GO:0016787">
    <property type="term" value="F:hydrolase activity"/>
    <property type="evidence" value="ECO:0007669"/>
    <property type="project" value="UniProtKB-KW"/>
</dbReference>